<proteinExistence type="predicted"/>
<reference evidence="7 8" key="1">
    <citation type="submission" date="2020-08" db="EMBL/GenBank/DDBJ databases">
        <title>Oceanospirillum sp. nov. isolated from marine sediment.</title>
        <authorList>
            <person name="Ji X."/>
        </authorList>
    </citation>
    <scope>NUCLEOTIDE SEQUENCE [LARGE SCALE GENOMIC DNA]</scope>
    <source>
        <strain evidence="7 8">D5</strain>
    </source>
</reference>
<evidence type="ECO:0000313" key="7">
    <source>
        <dbReference type="EMBL" id="MBB1487782.1"/>
    </source>
</evidence>
<evidence type="ECO:0000256" key="4">
    <source>
        <dbReference type="PROSITE-ProRule" id="PRU00433"/>
    </source>
</evidence>
<feature type="domain" description="Cytochrome c" evidence="6">
    <location>
        <begin position="31"/>
        <end position="109"/>
    </location>
</feature>
<name>A0A839IT39_9GAMM</name>
<dbReference type="Proteomes" id="UP000565262">
    <property type="component" value="Unassembled WGS sequence"/>
</dbReference>
<feature type="chain" id="PRO_5032858839" evidence="5">
    <location>
        <begin position="25"/>
        <end position="116"/>
    </location>
</feature>
<keyword evidence="3 4" id="KW-0408">Iron</keyword>
<keyword evidence="8" id="KW-1185">Reference proteome</keyword>
<dbReference type="AlphaFoldDB" id="A0A839IT39"/>
<evidence type="ECO:0000256" key="5">
    <source>
        <dbReference type="SAM" id="SignalP"/>
    </source>
</evidence>
<evidence type="ECO:0000313" key="8">
    <source>
        <dbReference type="Proteomes" id="UP000565262"/>
    </source>
</evidence>
<evidence type="ECO:0000256" key="2">
    <source>
        <dbReference type="ARBA" id="ARBA00022723"/>
    </source>
</evidence>
<evidence type="ECO:0000259" key="6">
    <source>
        <dbReference type="PROSITE" id="PS51007"/>
    </source>
</evidence>
<dbReference type="InterPro" id="IPR036909">
    <property type="entry name" value="Cyt_c-like_dom_sf"/>
</dbReference>
<dbReference type="PROSITE" id="PS51257">
    <property type="entry name" value="PROKAR_LIPOPROTEIN"/>
    <property type="match status" value="1"/>
</dbReference>
<sequence>MNTFRVARLYFCCVSILTAFVLLAGCSQKPDATASGEELFNYYCAKCHQKSGTGKLLQRIPANSLTTMSKPDVVNLIRKGSPAKPHMPVIEQVDYAQARKIVDYLWVLRAENREKQ</sequence>
<dbReference type="RefSeq" id="WP_182809563.1">
    <property type="nucleotide sequence ID" value="NZ_JACJFM010000019.1"/>
</dbReference>
<feature type="signal peptide" evidence="5">
    <location>
        <begin position="1"/>
        <end position="24"/>
    </location>
</feature>
<dbReference type="GO" id="GO:0046872">
    <property type="term" value="F:metal ion binding"/>
    <property type="evidence" value="ECO:0007669"/>
    <property type="project" value="UniProtKB-KW"/>
</dbReference>
<protein>
    <submittedName>
        <fullName evidence="7">C-type cytochrome</fullName>
    </submittedName>
</protein>
<accession>A0A839IT39</accession>
<gene>
    <name evidence="7" type="ORF">H4O21_14315</name>
</gene>
<organism evidence="7 8">
    <name type="scientific">Oceanospirillum sediminis</name>
    <dbReference type="NCBI Taxonomy" id="2760088"/>
    <lineage>
        <taxon>Bacteria</taxon>
        <taxon>Pseudomonadati</taxon>
        <taxon>Pseudomonadota</taxon>
        <taxon>Gammaproteobacteria</taxon>
        <taxon>Oceanospirillales</taxon>
        <taxon>Oceanospirillaceae</taxon>
        <taxon>Oceanospirillum</taxon>
    </lineage>
</organism>
<dbReference type="EMBL" id="JACJFM010000019">
    <property type="protein sequence ID" value="MBB1487782.1"/>
    <property type="molecule type" value="Genomic_DNA"/>
</dbReference>
<comment type="caution">
    <text evidence="7">The sequence shown here is derived from an EMBL/GenBank/DDBJ whole genome shotgun (WGS) entry which is preliminary data.</text>
</comment>
<dbReference type="Gene3D" id="1.10.760.10">
    <property type="entry name" value="Cytochrome c-like domain"/>
    <property type="match status" value="1"/>
</dbReference>
<dbReference type="GO" id="GO:0020037">
    <property type="term" value="F:heme binding"/>
    <property type="evidence" value="ECO:0007669"/>
    <property type="project" value="InterPro"/>
</dbReference>
<evidence type="ECO:0000256" key="1">
    <source>
        <dbReference type="ARBA" id="ARBA00022617"/>
    </source>
</evidence>
<keyword evidence="2 4" id="KW-0479">Metal-binding</keyword>
<dbReference type="SUPFAM" id="SSF46626">
    <property type="entry name" value="Cytochrome c"/>
    <property type="match status" value="1"/>
</dbReference>
<evidence type="ECO:0000256" key="3">
    <source>
        <dbReference type="ARBA" id="ARBA00023004"/>
    </source>
</evidence>
<dbReference type="Pfam" id="PF13442">
    <property type="entry name" value="Cytochrome_CBB3"/>
    <property type="match status" value="1"/>
</dbReference>
<dbReference type="InterPro" id="IPR009056">
    <property type="entry name" value="Cyt_c-like_dom"/>
</dbReference>
<keyword evidence="5" id="KW-0732">Signal</keyword>
<dbReference type="PROSITE" id="PS51007">
    <property type="entry name" value="CYTC"/>
    <property type="match status" value="1"/>
</dbReference>
<keyword evidence="1 4" id="KW-0349">Heme</keyword>
<dbReference type="GO" id="GO:0009055">
    <property type="term" value="F:electron transfer activity"/>
    <property type="evidence" value="ECO:0007669"/>
    <property type="project" value="InterPro"/>
</dbReference>